<dbReference type="SMART" id="SM00261">
    <property type="entry name" value="FU"/>
    <property type="match status" value="5"/>
</dbReference>
<evidence type="ECO:0000313" key="1">
    <source>
        <dbReference type="EMBL" id="EGR34654.1"/>
    </source>
</evidence>
<dbReference type="RefSeq" id="XP_004039958.1">
    <property type="nucleotide sequence ID" value="XM_004039910.1"/>
</dbReference>
<name>G0QJF1_ICHMU</name>
<dbReference type="STRING" id="857967.G0QJF1"/>
<dbReference type="InterPro" id="IPR009030">
    <property type="entry name" value="Growth_fac_rcpt_cys_sf"/>
</dbReference>
<dbReference type="InParanoid" id="G0QJF1"/>
<gene>
    <name evidence="1" type="ORF">IMG5_004750</name>
</gene>
<dbReference type="EC" id="3.4.21.75" evidence="1"/>
<accession>G0QJF1</accession>
<dbReference type="InterPro" id="IPR006212">
    <property type="entry name" value="Furin_repeat"/>
</dbReference>
<dbReference type="EMBL" id="GL983062">
    <property type="protein sequence ID" value="EGR34654.1"/>
    <property type="molecule type" value="Genomic_DNA"/>
</dbReference>
<dbReference type="GeneID" id="14910850"/>
<organism evidence="1 2">
    <name type="scientific">Ichthyophthirius multifiliis</name>
    <name type="common">White spot disease agent</name>
    <name type="synonym">Ich</name>
    <dbReference type="NCBI Taxonomy" id="5932"/>
    <lineage>
        <taxon>Eukaryota</taxon>
        <taxon>Sar</taxon>
        <taxon>Alveolata</taxon>
        <taxon>Ciliophora</taxon>
        <taxon>Intramacronucleata</taxon>
        <taxon>Oligohymenophorea</taxon>
        <taxon>Hymenostomatida</taxon>
        <taxon>Ophryoglenina</taxon>
        <taxon>Ichthyophthirius</taxon>
    </lineage>
</organism>
<sequence length="342" mass="37493">MFDYTTNEQDIYMTISNNLDEWPDNESLGIREFAIYANECKAGCVQCTDSVSCNSCDLCKSGFVYNDFQCVSACPNNKYVDNATRTCHDCDHKCKTCSNATNCDTCFLNRVTPDCGCPAHNYDNSNYQQACFKCSDISVGCSTCDNVKCQACLPSHFLDGNSCVIDCPAGKWGNTVTRQCANCLAKCKTCSNATNCDTCFLNRVAPDCGCPAHNYDNSNYQEACFKCSDISVGCSTCDNVTCQACLPSHFLDGNSCVIDCPAGKWGNTVTRQCTDCLAKCVTCSNSNTCDICFQNRVPQQCNCPQYSYDPNVFNQACTMCSTFSTGCASCNTTKCLTFNYRF</sequence>
<evidence type="ECO:0000313" key="2">
    <source>
        <dbReference type="Proteomes" id="UP000008983"/>
    </source>
</evidence>
<proteinExistence type="predicted"/>
<dbReference type="OrthoDB" id="409374at2759"/>
<keyword evidence="1" id="KW-0378">Hydrolase</keyword>
<keyword evidence="2" id="KW-1185">Reference proteome</keyword>
<dbReference type="eggNOG" id="KOG3525">
    <property type="taxonomic scope" value="Eukaryota"/>
</dbReference>
<dbReference type="SUPFAM" id="SSF57184">
    <property type="entry name" value="Growth factor receptor domain"/>
    <property type="match status" value="2"/>
</dbReference>
<protein>
    <submittedName>
        <fullName evidence="1">Zinc finger lsd1 subclass family protein, putative</fullName>
        <ecNumber evidence="1">3.4.21.75</ecNumber>
    </submittedName>
</protein>
<dbReference type="Gene3D" id="2.10.220.10">
    <property type="entry name" value="Hormone Receptor, Insulin-like Growth Factor Receptor 1, Chain A, domain 2"/>
    <property type="match status" value="3"/>
</dbReference>
<dbReference type="AlphaFoldDB" id="G0QJF1"/>
<dbReference type="OMA" id="HSTHCNT"/>
<dbReference type="GO" id="GO:0004252">
    <property type="term" value="F:serine-type endopeptidase activity"/>
    <property type="evidence" value="ECO:0007669"/>
    <property type="project" value="UniProtKB-EC"/>
</dbReference>
<reference evidence="1 2" key="1">
    <citation type="submission" date="2011-07" db="EMBL/GenBank/DDBJ databases">
        <authorList>
            <person name="Coyne R."/>
            <person name="Brami D."/>
            <person name="Johnson J."/>
            <person name="Hostetler J."/>
            <person name="Hannick L."/>
            <person name="Clark T."/>
            <person name="Cassidy-Hanley D."/>
            <person name="Inman J."/>
        </authorList>
    </citation>
    <scope>NUCLEOTIDE SEQUENCE [LARGE SCALE GENOMIC DNA]</scope>
    <source>
        <strain evidence="1 2">G5</strain>
    </source>
</reference>
<dbReference type="Proteomes" id="UP000008983">
    <property type="component" value="Unassembled WGS sequence"/>
</dbReference>